<feature type="non-terminal residue" evidence="2">
    <location>
        <position position="485"/>
    </location>
</feature>
<accession>X0SNB0</accession>
<feature type="region of interest" description="Disordered" evidence="1">
    <location>
        <begin position="455"/>
        <end position="485"/>
    </location>
</feature>
<dbReference type="InterPro" id="IPR013325">
    <property type="entry name" value="RNA_pol_sigma_r2"/>
</dbReference>
<sequence length="485" mass="55860">LKAYLGIKAISQEINENSILRLFREGITHIWKRATKEAKRYMVNKLAEALGKEPGALVTSDFYKHIPRFNNKQLHGLLEWAKRKFDIDTDRKALKALKRHLNIKKIIPVMFRDIPKKDILALFKKGTHYIWKRATKEAKRYMVNKLAEALGKEPGALVTSDFNKQIPRFNNKKPHALLEWAGREFSCEKPFAALKALKRYLNIKEIYPKKWERKKEDPGRVCEIIRKHMGVSVGIAELDSFLRENRINKETGIALGWEVRAGDAAAREAMIKAYYHIVTYHAKRLHGLNPDIGEDEFESEGMLALTRCVERFDPDRNISFTAYVSGRSVKGKHKRIEGAMLDLVRIRRGYRRKVGAREMQYPDIPEDSEGYMAEVTGKDLPRDISSKARDTLSENDEEMIRSILSRYLQARHKERNIAIYIAHLKGKKQYEIAREHKLSGISLIIKKCRETLKKHVAKSPPGTLAKTAPGRGSASRDPHYRTISP</sequence>
<evidence type="ECO:0000313" key="2">
    <source>
        <dbReference type="EMBL" id="GAF77362.1"/>
    </source>
</evidence>
<dbReference type="SUPFAM" id="SSF88946">
    <property type="entry name" value="Sigma2 domain of RNA polymerase sigma factors"/>
    <property type="match status" value="1"/>
</dbReference>
<feature type="non-terminal residue" evidence="2">
    <location>
        <position position="1"/>
    </location>
</feature>
<dbReference type="AlphaFoldDB" id="X0SNB0"/>
<dbReference type="Gene3D" id="1.10.1740.10">
    <property type="match status" value="1"/>
</dbReference>
<feature type="compositionally biased region" description="Basic and acidic residues" evidence="1">
    <location>
        <begin position="474"/>
        <end position="485"/>
    </location>
</feature>
<dbReference type="EMBL" id="BARS01003087">
    <property type="protein sequence ID" value="GAF77362.1"/>
    <property type="molecule type" value="Genomic_DNA"/>
</dbReference>
<dbReference type="GO" id="GO:0006352">
    <property type="term" value="P:DNA-templated transcription initiation"/>
    <property type="evidence" value="ECO:0007669"/>
    <property type="project" value="InterPro"/>
</dbReference>
<name>X0SNB0_9ZZZZ</name>
<dbReference type="GO" id="GO:0003700">
    <property type="term" value="F:DNA-binding transcription factor activity"/>
    <property type="evidence" value="ECO:0007669"/>
    <property type="project" value="InterPro"/>
</dbReference>
<reference evidence="2" key="1">
    <citation type="journal article" date="2014" name="Front. Microbiol.">
        <title>High frequency of phylogenetically diverse reductive dehalogenase-homologous genes in deep subseafloor sedimentary metagenomes.</title>
        <authorList>
            <person name="Kawai M."/>
            <person name="Futagami T."/>
            <person name="Toyoda A."/>
            <person name="Takaki Y."/>
            <person name="Nishi S."/>
            <person name="Hori S."/>
            <person name="Arai W."/>
            <person name="Tsubouchi T."/>
            <person name="Morono Y."/>
            <person name="Uchiyama I."/>
            <person name="Ito T."/>
            <person name="Fujiyama A."/>
            <person name="Inagaki F."/>
            <person name="Takami H."/>
        </authorList>
    </citation>
    <scope>NUCLEOTIDE SEQUENCE</scope>
    <source>
        <strain evidence="2">Expedition CK06-06</strain>
    </source>
</reference>
<proteinExistence type="predicted"/>
<organism evidence="2">
    <name type="scientific">marine sediment metagenome</name>
    <dbReference type="NCBI Taxonomy" id="412755"/>
    <lineage>
        <taxon>unclassified sequences</taxon>
        <taxon>metagenomes</taxon>
        <taxon>ecological metagenomes</taxon>
    </lineage>
</organism>
<protein>
    <submittedName>
        <fullName evidence="2">Uncharacterized protein</fullName>
    </submittedName>
</protein>
<comment type="caution">
    <text evidence="2">The sequence shown here is derived from an EMBL/GenBank/DDBJ whole genome shotgun (WGS) entry which is preliminary data.</text>
</comment>
<gene>
    <name evidence="2" type="ORF">S01H1_05946</name>
</gene>
<evidence type="ECO:0000256" key="1">
    <source>
        <dbReference type="SAM" id="MobiDB-lite"/>
    </source>
</evidence>